<feature type="non-terminal residue" evidence="4">
    <location>
        <position position="322"/>
    </location>
</feature>
<evidence type="ECO:0000256" key="2">
    <source>
        <dbReference type="ARBA" id="ARBA00022898"/>
    </source>
</evidence>
<reference evidence="4 5" key="1">
    <citation type="journal article" date="2015" name="Nature">
        <title>rRNA introns, odd ribosomes, and small enigmatic genomes across a large radiation of phyla.</title>
        <authorList>
            <person name="Brown C.T."/>
            <person name="Hug L.A."/>
            <person name="Thomas B.C."/>
            <person name="Sharon I."/>
            <person name="Castelle C.J."/>
            <person name="Singh A."/>
            <person name="Wilkins M.J."/>
            <person name="Williams K.H."/>
            <person name="Banfield J.F."/>
        </authorList>
    </citation>
    <scope>NUCLEOTIDE SEQUENCE [LARGE SCALE GENOMIC DNA]</scope>
</reference>
<dbReference type="PANTHER" id="PTHR32325:SF4">
    <property type="entry name" value="TRYPTOPHANASE"/>
    <property type="match status" value="1"/>
</dbReference>
<dbReference type="Pfam" id="PF01212">
    <property type="entry name" value="Beta_elim_lyase"/>
    <property type="match status" value="1"/>
</dbReference>
<sequence length="322" mass="36438">MLPPYKTKMVEAVKTLTKKERIRKIRKAGYNLFFLKSEDVAVDLLTDSGTGAMSQEQWAALMRADESYAGSSSFLRLEKTIQKILGFPFVIPAHQGRGAESVFNKILVKAGDIITGNSPFDTTRAHIENRGGKIIDCTCKDAFSSKNLFEFKGNVDLKKLEKTLKRYRNKIAYVLLTITCNSVGGQPVSLENIKAVSKLCRQYKTPLFFDIARFAENSYFIKERKRKYKNWPIKEIVKETMKCADGVLMSAKKDALANMGGFIAVRNKELYEKLAPQAILMEGFLNYGGMSGRDMETVAQGLYEGIDENYLRYRTEQTKYLG</sequence>
<evidence type="ECO:0000313" key="4">
    <source>
        <dbReference type="EMBL" id="KKS43631.1"/>
    </source>
</evidence>
<comment type="caution">
    <text evidence="4">The sequence shown here is derived from an EMBL/GenBank/DDBJ whole genome shotgun (WGS) entry which is preliminary data.</text>
</comment>
<organism evidence="4 5">
    <name type="scientific">Candidatus Azambacteria bacterium GW2011_GWB1_42_17</name>
    <dbReference type="NCBI Taxonomy" id="1618615"/>
    <lineage>
        <taxon>Bacteria</taxon>
        <taxon>Candidatus Azamiibacteriota</taxon>
    </lineage>
</organism>
<dbReference type="PANTHER" id="PTHR32325">
    <property type="entry name" value="BETA-ELIMINATING LYASE-LIKE PROTEIN-RELATED"/>
    <property type="match status" value="1"/>
</dbReference>
<keyword evidence="2" id="KW-0663">Pyridoxal phosphate</keyword>
<evidence type="ECO:0000256" key="1">
    <source>
        <dbReference type="ARBA" id="ARBA00001933"/>
    </source>
</evidence>
<dbReference type="InterPro" id="IPR015421">
    <property type="entry name" value="PyrdxlP-dep_Trfase_major"/>
</dbReference>
<comment type="cofactor">
    <cofactor evidence="1">
        <name>pyridoxal 5'-phosphate</name>
        <dbReference type="ChEBI" id="CHEBI:597326"/>
    </cofactor>
</comment>
<dbReference type="AlphaFoldDB" id="A0A0G1BBD0"/>
<dbReference type="Gene3D" id="3.40.640.10">
    <property type="entry name" value="Type I PLP-dependent aspartate aminotransferase-like (Major domain)"/>
    <property type="match status" value="1"/>
</dbReference>
<evidence type="ECO:0000313" key="5">
    <source>
        <dbReference type="Proteomes" id="UP000033986"/>
    </source>
</evidence>
<dbReference type="GO" id="GO:0006520">
    <property type="term" value="P:amino acid metabolic process"/>
    <property type="evidence" value="ECO:0007669"/>
    <property type="project" value="InterPro"/>
</dbReference>
<dbReference type="SUPFAM" id="SSF53383">
    <property type="entry name" value="PLP-dependent transferases"/>
    <property type="match status" value="1"/>
</dbReference>
<accession>A0A0G1BBD0</accession>
<dbReference type="InterPro" id="IPR015424">
    <property type="entry name" value="PyrdxlP-dep_Trfase"/>
</dbReference>
<evidence type="ECO:0000259" key="3">
    <source>
        <dbReference type="Pfam" id="PF01212"/>
    </source>
</evidence>
<dbReference type="InterPro" id="IPR001597">
    <property type="entry name" value="ArAA_b-elim_lyase/Thr_aldolase"/>
</dbReference>
<proteinExistence type="predicted"/>
<dbReference type="EMBL" id="LCDB01000029">
    <property type="protein sequence ID" value="KKS43631.1"/>
    <property type="molecule type" value="Genomic_DNA"/>
</dbReference>
<dbReference type="GO" id="GO:0016829">
    <property type="term" value="F:lyase activity"/>
    <property type="evidence" value="ECO:0007669"/>
    <property type="project" value="InterPro"/>
</dbReference>
<dbReference type="NCBIfam" id="NF009709">
    <property type="entry name" value="PRK13238.1"/>
    <property type="match status" value="1"/>
</dbReference>
<dbReference type="Proteomes" id="UP000033986">
    <property type="component" value="Unassembled WGS sequence"/>
</dbReference>
<name>A0A0G1BBD0_9BACT</name>
<protein>
    <submittedName>
        <fullName evidence="4">Tryptophanase</fullName>
    </submittedName>
</protein>
<gene>
    <name evidence="4" type="ORF">UV07_C0029G0004</name>
</gene>
<feature type="domain" description="Aromatic amino acid beta-eliminating lyase/threonine aldolase" evidence="3">
    <location>
        <begin position="43"/>
        <end position="322"/>
    </location>
</feature>